<protein>
    <submittedName>
        <fullName evidence="6">ABC transporter substrate-binding protein</fullName>
    </submittedName>
</protein>
<comment type="caution">
    <text evidence="6">The sequence shown here is derived from an EMBL/GenBank/DDBJ whole genome shotgun (WGS) entry which is preliminary data.</text>
</comment>
<keyword evidence="3" id="KW-0029">Amino-acid transport</keyword>
<dbReference type="InterPro" id="IPR028082">
    <property type="entry name" value="Peripla_BP_I"/>
</dbReference>
<dbReference type="GO" id="GO:0006865">
    <property type="term" value="P:amino acid transport"/>
    <property type="evidence" value="ECO:0007669"/>
    <property type="project" value="UniProtKB-KW"/>
</dbReference>
<dbReference type="PANTHER" id="PTHR30483:SF6">
    <property type="entry name" value="PERIPLASMIC BINDING PROTEIN OF ABC TRANSPORTER FOR NATURAL AMINO ACIDS"/>
    <property type="match status" value="1"/>
</dbReference>
<dbReference type="EMBL" id="RZIJ01000048">
    <property type="protein sequence ID" value="RUQ61040.1"/>
    <property type="molecule type" value="Genomic_DNA"/>
</dbReference>
<comment type="similarity">
    <text evidence="1">Belongs to the leucine-binding protein family.</text>
</comment>
<feature type="domain" description="Leucine-binding protein" evidence="5">
    <location>
        <begin position="33"/>
        <end position="370"/>
    </location>
</feature>
<organism evidence="6 7">
    <name type="scientific">Azospirillum doebereinerae</name>
    <dbReference type="NCBI Taxonomy" id="92933"/>
    <lineage>
        <taxon>Bacteria</taxon>
        <taxon>Pseudomonadati</taxon>
        <taxon>Pseudomonadota</taxon>
        <taxon>Alphaproteobacteria</taxon>
        <taxon>Rhodospirillales</taxon>
        <taxon>Azospirillaceae</taxon>
        <taxon>Azospirillum</taxon>
    </lineage>
</organism>
<keyword evidence="3" id="KW-0813">Transport</keyword>
<dbReference type="InterPro" id="IPR028081">
    <property type="entry name" value="Leu-bd"/>
</dbReference>
<evidence type="ECO:0000259" key="5">
    <source>
        <dbReference type="Pfam" id="PF13458"/>
    </source>
</evidence>
<keyword evidence="2 4" id="KW-0732">Signal</keyword>
<evidence type="ECO:0000256" key="2">
    <source>
        <dbReference type="ARBA" id="ARBA00022729"/>
    </source>
</evidence>
<dbReference type="Gene3D" id="3.40.50.2300">
    <property type="match status" value="2"/>
</dbReference>
<dbReference type="AlphaFoldDB" id="A0A3S0WQB7"/>
<proteinExistence type="inferred from homology"/>
<feature type="chain" id="PRO_5018622191" evidence="4">
    <location>
        <begin position="26"/>
        <end position="408"/>
    </location>
</feature>
<reference evidence="6 7" key="1">
    <citation type="submission" date="2018-12" db="EMBL/GenBank/DDBJ databases">
        <authorList>
            <person name="Yang Y."/>
        </authorList>
    </citation>
    <scope>NUCLEOTIDE SEQUENCE [LARGE SCALE GENOMIC DNA]</scope>
    <source>
        <strain evidence="6 7">GSF71</strain>
    </source>
</reference>
<dbReference type="InterPro" id="IPR051010">
    <property type="entry name" value="BCAA_transport"/>
</dbReference>
<dbReference type="Proteomes" id="UP000280346">
    <property type="component" value="Unassembled WGS sequence"/>
</dbReference>
<sequence>MSKKRLMLTVAAFAASLSASVPVQAQTVSDDVVKIGVIVDMTGVYSGNGGKAVVVASQMAVEDFGGTVLGKPVEVVSADYQNKVDITSSTVRRWFEQDKVDMVVESTDSASAIAIQKLGADRKRITIAAGSASTALTNAECSPYGIHYVYDTYALATGTGRAVVQEGGKKWFFLTADYAFGHSLEKNTSDIVKEMGGTVVGAVRHPLNTNDFASYLLQAQSSGADVVALANAGTDFSTSLKQAQEFGLTASGTQSIAAMLVFLSDLKALGPDVAKGVKFTTGFYWDYNDETRAFSERFFKRFGTMPTDIQAGAYSAVTTYLNAVKAVGSDDADKVRAHLRTVTINDFFAKDGKIRDDGRMVHEMYLAEAKTPAESKSAWDLAKVLRPIPGNDAYLPLERSTCPLVKKP</sequence>
<feature type="signal peptide" evidence="4">
    <location>
        <begin position="1"/>
        <end position="25"/>
    </location>
</feature>
<name>A0A3S0WQB7_9PROT</name>
<dbReference type="PANTHER" id="PTHR30483">
    <property type="entry name" value="LEUCINE-SPECIFIC-BINDING PROTEIN"/>
    <property type="match status" value="1"/>
</dbReference>
<gene>
    <name evidence="6" type="ORF">EJ913_30145</name>
</gene>
<dbReference type="CDD" id="cd06327">
    <property type="entry name" value="PBP1_SBP-like"/>
    <property type="match status" value="1"/>
</dbReference>
<evidence type="ECO:0000313" key="7">
    <source>
        <dbReference type="Proteomes" id="UP000280346"/>
    </source>
</evidence>
<evidence type="ECO:0000256" key="1">
    <source>
        <dbReference type="ARBA" id="ARBA00010062"/>
    </source>
</evidence>
<dbReference type="OrthoDB" id="5450279at2"/>
<dbReference type="SUPFAM" id="SSF53822">
    <property type="entry name" value="Periplasmic binding protein-like I"/>
    <property type="match status" value="1"/>
</dbReference>
<dbReference type="RefSeq" id="WP_127004972.1">
    <property type="nucleotide sequence ID" value="NZ_JBNPXW010000023.1"/>
</dbReference>
<keyword evidence="7" id="KW-1185">Reference proteome</keyword>
<dbReference type="Pfam" id="PF13458">
    <property type="entry name" value="Peripla_BP_6"/>
    <property type="match status" value="1"/>
</dbReference>
<evidence type="ECO:0000256" key="4">
    <source>
        <dbReference type="SAM" id="SignalP"/>
    </source>
</evidence>
<evidence type="ECO:0000313" key="6">
    <source>
        <dbReference type="EMBL" id="RUQ61040.1"/>
    </source>
</evidence>
<evidence type="ECO:0000256" key="3">
    <source>
        <dbReference type="ARBA" id="ARBA00022970"/>
    </source>
</evidence>
<accession>A0A3S0WQB7</accession>